<dbReference type="EMBL" id="BKCJ010006382">
    <property type="protein sequence ID" value="GEU71852.1"/>
    <property type="molecule type" value="Genomic_DNA"/>
</dbReference>
<name>A0A6L2MGH3_TANCI</name>
<reference evidence="1" key="1">
    <citation type="journal article" date="2019" name="Sci. Rep.">
        <title>Draft genome of Tanacetum cinerariifolium, the natural source of mosquito coil.</title>
        <authorList>
            <person name="Yamashiro T."/>
            <person name="Shiraishi A."/>
            <person name="Satake H."/>
            <person name="Nakayama K."/>
        </authorList>
    </citation>
    <scope>NUCLEOTIDE SEQUENCE</scope>
</reference>
<accession>A0A6L2MGH3</accession>
<dbReference type="InterPro" id="IPR032675">
    <property type="entry name" value="LRR_dom_sf"/>
</dbReference>
<protein>
    <submittedName>
        <fullName evidence="1">Uncharacterized protein</fullName>
    </submittedName>
</protein>
<dbReference type="FunFam" id="3.80.10.10:FF:000277">
    <property type="entry name" value="Leucine-rich repeat family protein"/>
    <property type="match status" value="1"/>
</dbReference>
<proteinExistence type="predicted"/>
<dbReference type="AlphaFoldDB" id="A0A6L2MGH3"/>
<dbReference type="SUPFAM" id="SSF52047">
    <property type="entry name" value="RNI-like"/>
    <property type="match status" value="1"/>
</dbReference>
<organism evidence="1">
    <name type="scientific">Tanacetum cinerariifolium</name>
    <name type="common">Dalmatian daisy</name>
    <name type="synonym">Chrysanthemum cinerariifolium</name>
    <dbReference type="NCBI Taxonomy" id="118510"/>
    <lineage>
        <taxon>Eukaryota</taxon>
        <taxon>Viridiplantae</taxon>
        <taxon>Streptophyta</taxon>
        <taxon>Embryophyta</taxon>
        <taxon>Tracheophyta</taxon>
        <taxon>Spermatophyta</taxon>
        <taxon>Magnoliopsida</taxon>
        <taxon>eudicotyledons</taxon>
        <taxon>Gunneridae</taxon>
        <taxon>Pentapetalae</taxon>
        <taxon>asterids</taxon>
        <taxon>campanulids</taxon>
        <taxon>Asterales</taxon>
        <taxon>Asteraceae</taxon>
        <taxon>Asteroideae</taxon>
        <taxon>Anthemideae</taxon>
        <taxon>Anthemidinae</taxon>
        <taxon>Tanacetum</taxon>
    </lineage>
</organism>
<comment type="caution">
    <text evidence="1">The sequence shown here is derived from an EMBL/GenBank/DDBJ whole genome shotgun (WGS) entry which is preliminary data.</text>
</comment>
<dbReference type="Gene3D" id="3.80.10.10">
    <property type="entry name" value="Ribonuclease Inhibitor"/>
    <property type="match status" value="1"/>
</dbReference>
<sequence length="233" mass="26111">MASSCCSSNVTLTPVLDEIIALGGEKKISKFNRVRTAIREMESKSDKDAWKDAIDCFKETKDRIMFDPTSFVINPITFEKRNLLEKRNLREKRNLPETLEALNINCFNCITDVDMKPLSELTNLKELQISCSKITDHGVTFMKGLHKLALLNMERCPITSTCLDSLSGLHKAMIFLISSLLLGDCVDIMVIMVECGNMILPLSVESIRVHALCLPGDVRNDICLGFYDGHVHG</sequence>
<gene>
    <name evidence="1" type="ORF">Tci_043830</name>
</gene>
<evidence type="ECO:0000313" key="1">
    <source>
        <dbReference type="EMBL" id="GEU71852.1"/>
    </source>
</evidence>